<evidence type="ECO:0000256" key="1">
    <source>
        <dbReference type="SAM" id="Coils"/>
    </source>
</evidence>
<evidence type="ECO:0000313" key="3">
    <source>
        <dbReference type="EMBL" id="MEK8127783.1"/>
    </source>
</evidence>
<dbReference type="InterPro" id="IPR005149">
    <property type="entry name" value="Tscrpt_reg_PadR_N"/>
</dbReference>
<dbReference type="PANTHER" id="PTHR43252">
    <property type="entry name" value="TRANSCRIPTIONAL REGULATOR YQJI"/>
    <property type="match status" value="1"/>
</dbReference>
<keyword evidence="1" id="KW-0175">Coiled coil</keyword>
<name>A0ABU9DJ56_9BACL</name>
<dbReference type="Proteomes" id="UP001469365">
    <property type="component" value="Unassembled WGS sequence"/>
</dbReference>
<evidence type="ECO:0000259" key="2">
    <source>
        <dbReference type="Pfam" id="PF03551"/>
    </source>
</evidence>
<feature type="domain" description="Transcription regulator PadR N-terminal" evidence="2">
    <location>
        <begin position="7"/>
        <end position="82"/>
    </location>
</feature>
<dbReference type="InterPro" id="IPR036388">
    <property type="entry name" value="WH-like_DNA-bd_sf"/>
</dbReference>
<sequence>MSMKLVILGLLMEADSHPYEMRQKMKERAMLHYIKMQEGSLYYAIDTLAKSGAVEQAATLKDSGRPDRTVYRITEAGKQLFHELLDGQFADTKMVYHPLYAALAFARYGNQERIYEQLQIKLEEQRRAVSSLQEVYHSHIDEVPRSVLHMMKGRLEHAEVELRWLERLAADAREDKLKDVGQPIEDH</sequence>
<evidence type="ECO:0000313" key="4">
    <source>
        <dbReference type="Proteomes" id="UP001469365"/>
    </source>
</evidence>
<feature type="coiled-coil region" evidence="1">
    <location>
        <begin position="108"/>
        <end position="175"/>
    </location>
</feature>
<dbReference type="SUPFAM" id="SSF46785">
    <property type="entry name" value="Winged helix' DNA-binding domain"/>
    <property type="match status" value="1"/>
</dbReference>
<reference evidence="3 4" key="1">
    <citation type="submission" date="2024-04" db="EMBL/GenBank/DDBJ databases">
        <title>draft genome sequnece of Paenibacillus filicis.</title>
        <authorList>
            <person name="Kim D.-U."/>
        </authorList>
    </citation>
    <scope>NUCLEOTIDE SEQUENCE [LARGE SCALE GENOMIC DNA]</scope>
    <source>
        <strain evidence="3 4">KACC14197</strain>
    </source>
</reference>
<gene>
    <name evidence="3" type="ORF">WMW72_07610</name>
</gene>
<proteinExistence type="predicted"/>
<dbReference type="PANTHER" id="PTHR43252:SF7">
    <property type="entry name" value="TRANSCRIPTIONAL REGULATOR YQJI"/>
    <property type="match status" value="1"/>
</dbReference>
<keyword evidence="4" id="KW-1185">Reference proteome</keyword>
<dbReference type="Pfam" id="PF03551">
    <property type="entry name" value="PadR"/>
    <property type="match status" value="1"/>
</dbReference>
<dbReference type="Gene3D" id="1.10.10.10">
    <property type="entry name" value="Winged helix-like DNA-binding domain superfamily/Winged helix DNA-binding domain"/>
    <property type="match status" value="1"/>
</dbReference>
<dbReference type="RefSeq" id="WP_341414832.1">
    <property type="nucleotide sequence ID" value="NZ_JBBPCC010000003.1"/>
</dbReference>
<protein>
    <submittedName>
        <fullName evidence="3">PadR family transcriptional regulator</fullName>
    </submittedName>
</protein>
<dbReference type="EMBL" id="JBBPCC010000003">
    <property type="protein sequence ID" value="MEK8127783.1"/>
    <property type="molecule type" value="Genomic_DNA"/>
</dbReference>
<organism evidence="3 4">
    <name type="scientific">Paenibacillus filicis</name>
    <dbReference type="NCBI Taxonomy" id="669464"/>
    <lineage>
        <taxon>Bacteria</taxon>
        <taxon>Bacillati</taxon>
        <taxon>Bacillota</taxon>
        <taxon>Bacilli</taxon>
        <taxon>Bacillales</taxon>
        <taxon>Paenibacillaceae</taxon>
        <taxon>Paenibacillus</taxon>
    </lineage>
</organism>
<dbReference type="InterPro" id="IPR036390">
    <property type="entry name" value="WH_DNA-bd_sf"/>
</dbReference>
<comment type="caution">
    <text evidence="3">The sequence shown here is derived from an EMBL/GenBank/DDBJ whole genome shotgun (WGS) entry which is preliminary data.</text>
</comment>
<accession>A0ABU9DJ56</accession>